<dbReference type="Proteomes" id="UP000594638">
    <property type="component" value="Unassembled WGS sequence"/>
</dbReference>
<comment type="caution">
    <text evidence="1">The sequence shown here is derived from an EMBL/GenBank/DDBJ whole genome shotgun (WGS) entry which is preliminary data.</text>
</comment>
<sequence length="69" mass="7549">MQCSSHVQDVARMHPEFQAVSGTWCTGHDRDASGPRQGRSLIFRLFLEVFGHGVQATSGMCRGQGRDGT</sequence>
<evidence type="ECO:0000313" key="2">
    <source>
        <dbReference type="Proteomes" id="UP000594638"/>
    </source>
</evidence>
<protein>
    <submittedName>
        <fullName evidence="1">Uncharacterized protein</fullName>
    </submittedName>
</protein>
<organism evidence="1 2">
    <name type="scientific">Olea europaea subsp. europaea</name>
    <dbReference type="NCBI Taxonomy" id="158383"/>
    <lineage>
        <taxon>Eukaryota</taxon>
        <taxon>Viridiplantae</taxon>
        <taxon>Streptophyta</taxon>
        <taxon>Embryophyta</taxon>
        <taxon>Tracheophyta</taxon>
        <taxon>Spermatophyta</taxon>
        <taxon>Magnoliopsida</taxon>
        <taxon>eudicotyledons</taxon>
        <taxon>Gunneridae</taxon>
        <taxon>Pentapetalae</taxon>
        <taxon>asterids</taxon>
        <taxon>lamiids</taxon>
        <taxon>Lamiales</taxon>
        <taxon>Oleaceae</taxon>
        <taxon>Oleeae</taxon>
        <taxon>Olea</taxon>
    </lineage>
</organism>
<proteinExistence type="predicted"/>
<dbReference type="EMBL" id="CACTIH010000130">
    <property type="protein sequence ID" value="CAA2954911.1"/>
    <property type="molecule type" value="Genomic_DNA"/>
</dbReference>
<dbReference type="Gramene" id="OE9A082102T1">
    <property type="protein sequence ID" value="OE9A082102C1"/>
    <property type="gene ID" value="OE9A082102"/>
</dbReference>
<gene>
    <name evidence="1" type="ORF">OLEA9_A082102</name>
</gene>
<accession>A0A8S0PL44</accession>
<reference evidence="1 2" key="1">
    <citation type="submission" date="2019-12" db="EMBL/GenBank/DDBJ databases">
        <authorList>
            <person name="Alioto T."/>
            <person name="Alioto T."/>
            <person name="Gomez Garrido J."/>
        </authorList>
    </citation>
    <scope>NUCLEOTIDE SEQUENCE [LARGE SCALE GENOMIC DNA]</scope>
</reference>
<keyword evidence="2" id="KW-1185">Reference proteome</keyword>
<evidence type="ECO:0000313" key="1">
    <source>
        <dbReference type="EMBL" id="CAA2954911.1"/>
    </source>
</evidence>
<name>A0A8S0PL44_OLEEU</name>
<dbReference type="AlphaFoldDB" id="A0A8S0PL44"/>